<evidence type="ECO:0000313" key="3">
    <source>
        <dbReference type="EMBL" id="KKD35326.1"/>
    </source>
</evidence>
<dbReference type="PANTHER" id="PTHR30373">
    <property type="entry name" value="UPF0603 PROTEIN YGCG"/>
    <property type="match status" value="1"/>
</dbReference>
<feature type="domain" description="TPM" evidence="2">
    <location>
        <begin position="55"/>
        <end position="180"/>
    </location>
</feature>
<evidence type="ECO:0000259" key="2">
    <source>
        <dbReference type="Pfam" id="PF04536"/>
    </source>
</evidence>
<keyword evidence="1" id="KW-0812">Transmembrane</keyword>
<sequence length="239" mass="26326">MIQLFNTILNFQKRFVHLILPTILAVVIAQLWATPAIATGVYQMPNLTPGDPSWIVDEGDVLSFSSERQINQKLSELADQTGYEVRLVTLRRFDYGETADSFTEALFNKWFPTPEAGANQTLLVLDVLTNNSAILTGEGVKSLLSDDIAESVAKETLQVPIRNGNKYNEAFRGVSDRLVTVLSGNPDPGPPSDEQQVQVESTFKSAEETDDQTATIIVVIVLVVATVAPMATYFYLQRS</sequence>
<dbReference type="AlphaFoldDB" id="A0A0F5Y8Q6"/>
<proteinExistence type="predicted"/>
<dbReference type="OrthoDB" id="458740at2"/>
<dbReference type="NCBIfam" id="NF047379">
    <property type="entry name" value="photo_II_Psb32"/>
    <property type="match status" value="1"/>
</dbReference>
<organism evidence="3 4">
    <name type="scientific">Limnoraphis robusta CS-951</name>
    <dbReference type="NCBI Taxonomy" id="1637645"/>
    <lineage>
        <taxon>Bacteria</taxon>
        <taxon>Bacillati</taxon>
        <taxon>Cyanobacteriota</taxon>
        <taxon>Cyanophyceae</taxon>
        <taxon>Oscillatoriophycideae</taxon>
        <taxon>Oscillatoriales</taxon>
        <taxon>Sirenicapillariaceae</taxon>
        <taxon>Limnoraphis</taxon>
    </lineage>
</organism>
<keyword evidence="1" id="KW-1133">Transmembrane helix</keyword>
<dbReference type="RefSeq" id="WP_046281500.1">
    <property type="nucleotide sequence ID" value="NZ_LATL02000003.1"/>
</dbReference>
<dbReference type="Proteomes" id="UP000033607">
    <property type="component" value="Unassembled WGS sequence"/>
</dbReference>
<keyword evidence="1" id="KW-0472">Membrane</keyword>
<dbReference type="Gene3D" id="3.10.310.50">
    <property type="match status" value="1"/>
</dbReference>
<dbReference type="Pfam" id="PF04536">
    <property type="entry name" value="TPM_phosphatase"/>
    <property type="match status" value="1"/>
</dbReference>
<feature type="transmembrane region" description="Helical" evidence="1">
    <location>
        <begin position="214"/>
        <end position="236"/>
    </location>
</feature>
<dbReference type="EMBL" id="LATL02000003">
    <property type="protein sequence ID" value="KKD35326.1"/>
    <property type="molecule type" value="Genomic_DNA"/>
</dbReference>
<name>A0A0F5Y8Q6_9CYAN</name>
<protein>
    <submittedName>
        <fullName evidence="3">Beta-propeller domain-containing protein, methanol dehydrogenase</fullName>
    </submittedName>
</protein>
<comment type="caution">
    <text evidence="3">The sequence shown here is derived from an EMBL/GenBank/DDBJ whole genome shotgun (WGS) entry which is preliminary data.</text>
</comment>
<dbReference type="PANTHER" id="PTHR30373:SF2">
    <property type="entry name" value="UPF0603 PROTEIN YGCG"/>
    <property type="match status" value="1"/>
</dbReference>
<evidence type="ECO:0000313" key="4">
    <source>
        <dbReference type="Proteomes" id="UP000033607"/>
    </source>
</evidence>
<accession>A0A0F5Y8Q6</accession>
<reference evidence="3 4" key="1">
    <citation type="submission" date="2015-06" db="EMBL/GenBank/DDBJ databases">
        <title>Draft genome assembly of filamentous brackish cyanobacterium Limnoraphis robusta strain CS-951.</title>
        <authorList>
            <person name="Willis A."/>
            <person name="Parks M."/>
            <person name="Burford M.A."/>
        </authorList>
    </citation>
    <scope>NUCLEOTIDE SEQUENCE [LARGE SCALE GENOMIC DNA]</scope>
    <source>
        <strain evidence="3 4">CS-951</strain>
    </source>
</reference>
<evidence type="ECO:0000256" key="1">
    <source>
        <dbReference type="SAM" id="Phobius"/>
    </source>
</evidence>
<dbReference type="PATRIC" id="fig|1637645.4.peg.35"/>
<gene>
    <name evidence="3" type="ORF">WN50_25920</name>
</gene>
<dbReference type="InterPro" id="IPR007621">
    <property type="entry name" value="TPM_dom"/>
</dbReference>